<dbReference type="Gene3D" id="2.120.10.30">
    <property type="entry name" value="TolB, C-terminal domain"/>
    <property type="match status" value="1"/>
</dbReference>
<dbReference type="PATRIC" id="fig|997876.3.peg.2309"/>
<organism evidence="1 2">
    <name type="scientific">Phocaeicola dorei CL02T12C06</name>
    <dbReference type="NCBI Taxonomy" id="997876"/>
    <lineage>
        <taxon>Bacteria</taxon>
        <taxon>Pseudomonadati</taxon>
        <taxon>Bacteroidota</taxon>
        <taxon>Bacteroidia</taxon>
        <taxon>Bacteroidales</taxon>
        <taxon>Bacteroidaceae</taxon>
        <taxon>Phocaeicola</taxon>
    </lineage>
</organism>
<dbReference type="SUPFAM" id="SSF63825">
    <property type="entry name" value="YWTD domain"/>
    <property type="match status" value="1"/>
</dbReference>
<sequence>MKGVLYLVILLLFMNACDFHKDSSFPIEIIDASLNNIKEEVSVFADYSFIRLETLDTCLLENIVKVDIQGDAVYLLSSYGGKIYKFTGEGRYVWQLKQGNGPGELIFATDFFIDSLNHSVYVLDNYRELKVYSFDGEYMRTEPLPTLAFLFTKKEDSFLCFDPNLKKKSNFNFFVSQNGKIVMEGLRKRDGNRNVGYMPSNVFAFYSDDSVYVQHMLSDTIYFCSLSDKHVCPAYFIKTDGLSVNTYDIDFPDSRSFYQICKEKNYVSGLAGFSLYNNKIYLTMSHEGLPLYVIHDIDTGNSGVFTSLCAGLPNSFHCVGRNTSGIIYCYTMEELMEYASQSTFINKDLKNMIKKSKTEDNPVLIVFK</sequence>
<evidence type="ECO:0000313" key="1">
    <source>
        <dbReference type="EMBL" id="EIY34384.1"/>
    </source>
</evidence>
<comment type="caution">
    <text evidence="1">The sequence shown here is derived from an EMBL/GenBank/DDBJ whole genome shotgun (WGS) entry which is preliminary data.</text>
</comment>
<dbReference type="EMBL" id="AGXJ01000036">
    <property type="protein sequence ID" value="EIY34384.1"/>
    <property type="molecule type" value="Genomic_DNA"/>
</dbReference>
<dbReference type="InterPro" id="IPR011042">
    <property type="entry name" value="6-blade_b-propeller_TolB-like"/>
</dbReference>
<gene>
    <name evidence="1" type="ORF">HMPREF1064_02257</name>
</gene>
<accession>I9FLH5</accession>
<dbReference type="RefSeq" id="WP_007846094.1">
    <property type="nucleotide sequence ID" value="NZ_JH724134.1"/>
</dbReference>
<keyword evidence="2" id="KW-1185">Reference proteome</keyword>
<dbReference type="HOGENOM" id="CLU_056133_1_0_10"/>
<name>I9FLH5_9BACT</name>
<evidence type="ECO:0000313" key="2">
    <source>
        <dbReference type="Proteomes" id="UP000005974"/>
    </source>
</evidence>
<proteinExistence type="predicted"/>
<reference evidence="1 2" key="1">
    <citation type="submission" date="2012-02" db="EMBL/GenBank/DDBJ databases">
        <title>The Genome Sequence of Bacteroides dorei CL02T12C06.</title>
        <authorList>
            <consortium name="The Broad Institute Genome Sequencing Platform"/>
            <person name="Earl A."/>
            <person name="Ward D."/>
            <person name="Feldgarden M."/>
            <person name="Gevers D."/>
            <person name="Zitomersky N.L."/>
            <person name="Coyne M.J."/>
            <person name="Comstock L.E."/>
            <person name="Young S.K."/>
            <person name="Zeng Q."/>
            <person name="Gargeya S."/>
            <person name="Fitzgerald M."/>
            <person name="Haas B."/>
            <person name="Abouelleil A."/>
            <person name="Alvarado L."/>
            <person name="Arachchi H.M."/>
            <person name="Berlin A."/>
            <person name="Chapman S.B."/>
            <person name="Gearin G."/>
            <person name="Goldberg J."/>
            <person name="Griggs A."/>
            <person name="Gujja S."/>
            <person name="Hansen M."/>
            <person name="Heiman D."/>
            <person name="Howarth C."/>
            <person name="Larimer J."/>
            <person name="Lui A."/>
            <person name="MacDonald P.J.P."/>
            <person name="McCowen C."/>
            <person name="Montmayeur A."/>
            <person name="Murphy C."/>
            <person name="Neiman D."/>
            <person name="Pearson M."/>
            <person name="Priest M."/>
            <person name="Roberts A."/>
            <person name="Saif S."/>
            <person name="Shea T."/>
            <person name="Sisk P."/>
            <person name="Stolte C."/>
            <person name="Sykes S."/>
            <person name="Wortman J."/>
            <person name="Nusbaum C."/>
            <person name="Birren B."/>
        </authorList>
    </citation>
    <scope>NUCLEOTIDE SEQUENCE [LARGE SCALE GENOMIC DNA]</scope>
    <source>
        <strain evidence="1 2">CL02T12C06</strain>
    </source>
</reference>
<dbReference type="Pfam" id="PF17170">
    <property type="entry name" value="DUF5128"/>
    <property type="match status" value="1"/>
</dbReference>
<dbReference type="OrthoDB" id="1050610at2"/>
<dbReference type="Proteomes" id="UP000005974">
    <property type="component" value="Unassembled WGS sequence"/>
</dbReference>
<protein>
    <recommendedName>
        <fullName evidence="3">6-bladed beta-propeller</fullName>
    </recommendedName>
</protein>
<evidence type="ECO:0008006" key="3">
    <source>
        <dbReference type="Google" id="ProtNLM"/>
    </source>
</evidence>
<dbReference type="AlphaFoldDB" id="I9FLH5"/>